<dbReference type="EMBL" id="JACNEP010000003">
    <property type="protein sequence ID" value="MBC3765443.1"/>
    <property type="molecule type" value="Genomic_DNA"/>
</dbReference>
<evidence type="ECO:0000259" key="2">
    <source>
        <dbReference type="Pfam" id="PF14341"/>
    </source>
</evidence>
<evidence type="ECO:0000256" key="1">
    <source>
        <dbReference type="SAM" id="MobiDB-lite"/>
    </source>
</evidence>
<accession>A0A8J6M1F6</accession>
<feature type="domain" description="Type 4 fimbrial biogenesis protein PilX N-terminal" evidence="2">
    <location>
        <begin position="8"/>
        <end position="57"/>
    </location>
</feature>
<sequence>MKSINKQQGIVLVFALLILLSLTILGVSSVSSSLMQSKMSQSMESYNLAFDAAEAGLGGVMFESEDLQVLGNNAVADPLTEARQKAQLDLTVQDLSCLDTLNWTQRRMTSAGVQPGAQNNSAGTFSSQPPTNSWSSTAFVGERACLGSSNVIGGSNISCHIFKVKGCGQVVGSPYVVANSLNVSVFAPASNGG</sequence>
<keyword evidence="4" id="KW-1185">Reference proteome</keyword>
<dbReference type="AlphaFoldDB" id="A0A8J6M1F6"/>
<proteinExistence type="predicted"/>
<dbReference type="RefSeq" id="WP_186505910.1">
    <property type="nucleotide sequence ID" value="NZ_JACNEP010000003.1"/>
</dbReference>
<evidence type="ECO:0000313" key="3">
    <source>
        <dbReference type="EMBL" id="MBC3765443.1"/>
    </source>
</evidence>
<gene>
    <name evidence="3" type="ORF">H8B19_06110</name>
</gene>
<reference evidence="3" key="2">
    <citation type="submission" date="2020-08" db="EMBL/GenBank/DDBJ databases">
        <authorList>
            <person name="Lai Q."/>
        </authorList>
    </citation>
    <scope>NUCLEOTIDE SEQUENCE</scope>
    <source>
        <strain evidence="3">S27-2</strain>
    </source>
</reference>
<dbReference type="InterPro" id="IPR025746">
    <property type="entry name" value="PilX_N_dom"/>
</dbReference>
<evidence type="ECO:0000313" key="4">
    <source>
        <dbReference type="Proteomes" id="UP000601768"/>
    </source>
</evidence>
<dbReference type="Proteomes" id="UP000601768">
    <property type="component" value="Unassembled WGS sequence"/>
</dbReference>
<dbReference type="Pfam" id="PF14341">
    <property type="entry name" value="PilX_N"/>
    <property type="match status" value="1"/>
</dbReference>
<organism evidence="3 4">
    <name type="scientific">Neptunicella marina</name>
    <dbReference type="NCBI Taxonomy" id="2125989"/>
    <lineage>
        <taxon>Bacteria</taxon>
        <taxon>Pseudomonadati</taxon>
        <taxon>Pseudomonadota</taxon>
        <taxon>Gammaproteobacteria</taxon>
        <taxon>Alteromonadales</taxon>
        <taxon>Alteromonadaceae</taxon>
        <taxon>Neptunicella</taxon>
    </lineage>
</organism>
<comment type="caution">
    <text evidence="3">The sequence shown here is derived from an EMBL/GenBank/DDBJ whole genome shotgun (WGS) entry which is preliminary data.</text>
</comment>
<protein>
    <submittedName>
        <fullName evidence="3">Pilus assembly protein PilZ</fullName>
    </submittedName>
</protein>
<feature type="region of interest" description="Disordered" evidence="1">
    <location>
        <begin position="111"/>
        <end position="130"/>
    </location>
</feature>
<reference evidence="3" key="1">
    <citation type="journal article" date="2018" name="Int. J. Syst. Evol. Microbiol.">
        <title>Neptunicella marina gen. nov., sp. nov., isolated from surface seawater.</title>
        <authorList>
            <person name="Liu X."/>
            <person name="Lai Q."/>
            <person name="Du Y."/>
            <person name="Zhang X."/>
            <person name="Liu Z."/>
            <person name="Sun F."/>
            <person name="Shao Z."/>
        </authorList>
    </citation>
    <scope>NUCLEOTIDE SEQUENCE</scope>
    <source>
        <strain evidence="3">S27-2</strain>
    </source>
</reference>
<name>A0A8J6M1F6_9ALTE</name>